<dbReference type="InterPro" id="IPR028081">
    <property type="entry name" value="Leu-bd"/>
</dbReference>
<gene>
    <name evidence="5" type="ORF">C8D99_11752</name>
</gene>
<reference evidence="5 6" key="1">
    <citation type="submission" date="2019-03" db="EMBL/GenBank/DDBJ databases">
        <title>Genomic Encyclopedia of Type Strains, Phase IV (KMG-IV): sequencing the most valuable type-strain genomes for metagenomic binning, comparative biology and taxonomic classification.</title>
        <authorList>
            <person name="Goeker M."/>
        </authorList>
    </citation>
    <scope>NUCLEOTIDE SEQUENCE [LARGE SCALE GENOMIC DNA]</scope>
    <source>
        <strain evidence="5 6">DSM 25964</strain>
    </source>
</reference>
<dbReference type="EMBL" id="SORI01000017">
    <property type="protein sequence ID" value="TDY56749.1"/>
    <property type="molecule type" value="Genomic_DNA"/>
</dbReference>
<feature type="signal peptide" evidence="3">
    <location>
        <begin position="1"/>
        <end position="23"/>
    </location>
</feature>
<dbReference type="Gene3D" id="3.40.50.2300">
    <property type="match status" value="2"/>
</dbReference>
<dbReference type="Proteomes" id="UP000295066">
    <property type="component" value="Unassembled WGS sequence"/>
</dbReference>
<sequence length="392" mass="43059">MYLKRIFLLLVLPFLLFPRPVFAGDLAIGVEDGWIWQVAVLPPPEGWESERGKSALGAVRYAEWKVKDSADGVAGRDIRFLKEEPLSRGDAEERVARWRENGIAAVLSLGGTEDVSVLRPLLGRSGPVFLSAYGEGSDIGEGGVPLPMMFALDLYRDFRIAAFAEYAKRTLGPASGVAILGDRFDPSLERFARNLGDMLSSSGYSVSHFWLPGAGPDSFRMIEAEAISEGASVLVSWAGSMVVRDIWRAVRRKEGAFRIWYGGEPGRILLSFNGIIAADQNVPLVRDRTFVTLGREIWRRTRTVVKDESAAGRAYAACDWIFEGFRRAGSKDPGPLARAMESVSGIALGSSTLSVNPATHRPFAREAAILEVDNRAFRLVDFFQVTGPEYLP</sequence>
<dbReference type="RefSeq" id="WP_166670162.1">
    <property type="nucleotide sequence ID" value="NZ_SORI01000017.1"/>
</dbReference>
<feature type="domain" description="Leucine-binding protein" evidence="4">
    <location>
        <begin position="37"/>
        <end position="373"/>
    </location>
</feature>
<name>A0A4R8M217_9BACT</name>
<comment type="caution">
    <text evidence="5">The sequence shown here is derived from an EMBL/GenBank/DDBJ whole genome shotgun (WGS) entry which is preliminary data.</text>
</comment>
<keyword evidence="2 3" id="KW-0732">Signal</keyword>
<dbReference type="Pfam" id="PF13458">
    <property type="entry name" value="Peripla_BP_6"/>
    <property type="match status" value="1"/>
</dbReference>
<feature type="chain" id="PRO_5020317290" evidence="3">
    <location>
        <begin position="24"/>
        <end position="392"/>
    </location>
</feature>
<evidence type="ECO:0000313" key="5">
    <source>
        <dbReference type="EMBL" id="TDY56749.1"/>
    </source>
</evidence>
<evidence type="ECO:0000256" key="1">
    <source>
        <dbReference type="ARBA" id="ARBA00010062"/>
    </source>
</evidence>
<dbReference type="InterPro" id="IPR028082">
    <property type="entry name" value="Peripla_BP_I"/>
</dbReference>
<evidence type="ECO:0000259" key="4">
    <source>
        <dbReference type="Pfam" id="PF13458"/>
    </source>
</evidence>
<proteinExistence type="inferred from homology"/>
<evidence type="ECO:0000313" key="6">
    <source>
        <dbReference type="Proteomes" id="UP000295066"/>
    </source>
</evidence>
<dbReference type="SUPFAM" id="SSF53822">
    <property type="entry name" value="Periplasmic binding protein-like I"/>
    <property type="match status" value="1"/>
</dbReference>
<evidence type="ECO:0000256" key="3">
    <source>
        <dbReference type="SAM" id="SignalP"/>
    </source>
</evidence>
<evidence type="ECO:0000256" key="2">
    <source>
        <dbReference type="ARBA" id="ARBA00022729"/>
    </source>
</evidence>
<comment type="similarity">
    <text evidence="1">Belongs to the leucine-binding protein family.</text>
</comment>
<keyword evidence="6" id="KW-1185">Reference proteome</keyword>
<protein>
    <submittedName>
        <fullName evidence="5">ABC-type branched-subunit amino acid transport system substrate-binding protein</fullName>
    </submittedName>
</protein>
<dbReference type="AlphaFoldDB" id="A0A4R8M217"/>
<organism evidence="5 6">
    <name type="scientific">Aminivibrio pyruvatiphilus</name>
    <dbReference type="NCBI Taxonomy" id="1005740"/>
    <lineage>
        <taxon>Bacteria</taxon>
        <taxon>Thermotogati</taxon>
        <taxon>Synergistota</taxon>
        <taxon>Synergistia</taxon>
        <taxon>Synergistales</taxon>
        <taxon>Aminobacteriaceae</taxon>
        <taxon>Aminivibrio</taxon>
    </lineage>
</organism>
<accession>A0A4R8M217</accession>